<dbReference type="STRING" id="8840.ENSAPLP00000018520"/>
<dbReference type="GO" id="GO:0008017">
    <property type="term" value="F:microtubule binding"/>
    <property type="evidence" value="ECO:0007669"/>
    <property type="project" value="InterPro"/>
</dbReference>
<evidence type="ECO:0000259" key="9">
    <source>
        <dbReference type="Pfam" id="PF10243"/>
    </source>
</evidence>
<dbReference type="Proteomes" id="UP000016666">
    <property type="component" value="Chromosome 7"/>
</dbReference>
<evidence type="ECO:0000256" key="1">
    <source>
        <dbReference type="ARBA" id="ARBA00004120"/>
    </source>
</evidence>
<comment type="similarity">
    <text evidence="8">Belongs to the TRAF3IP1 family.</text>
</comment>
<dbReference type="AlphaFoldDB" id="A0A493SYG5"/>
<dbReference type="GO" id="GO:0060271">
    <property type="term" value="P:cilium assembly"/>
    <property type="evidence" value="ECO:0007669"/>
    <property type="project" value="TreeGrafter"/>
</dbReference>
<evidence type="ECO:0000256" key="7">
    <source>
        <dbReference type="ARBA" id="ARBA00023273"/>
    </source>
</evidence>
<dbReference type="Ensembl" id="ENSAPLT00000043375.1">
    <property type="protein sequence ID" value="ENSAPLP00000018520.1"/>
    <property type="gene ID" value="ENSAPLG00000020501.1"/>
</dbReference>
<comment type="subcellular location">
    <subcellularLocation>
        <location evidence="2">Cytoplasm</location>
        <location evidence="2">Cytoskeleton</location>
        <location evidence="2">Cilium axoneme</location>
    </subcellularLocation>
    <subcellularLocation>
        <location evidence="1">Cytoplasm</location>
        <location evidence="1">Cytoskeleton</location>
        <location evidence="1">Cilium basal body</location>
    </subcellularLocation>
</comment>
<dbReference type="GO" id="GO:0030992">
    <property type="term" value="C:intraciliary transport particle B"/>
    <property type="evidence" value="ECO:0007669"/>
    <property type="project" value="TreeGrafter"/>
</dbReference>
<feature type="domain" description="TRAF3-interacting protein 1 N-terminal" evidence="9">
    <location>
        <begin position="6"/>
        <end position="42"/>
    </location>
</feature>
<dbReference type="PANTHER" id="PTHR31363:SF0">
    <property type="entry name" value="TRAF3-INTERACTING PROTEIN 1"/>
    <property type="match status" value="1"/>
</dbReference>
<reference evidence="10" key="2">
    <citation type="submission" date="2025-08" db="UniProtKB">
        <authorList>
            <consortium name="Ensembl"/>
        </authorList>
    </citation>
    <scope>IDENTIFICATION</scope>
</reference>
<dbReference type="Pfam" id="PF10243">
    <property type="entry name" value="MIP-T3"/>
    <property type="match status" value="1"/>
</dbReference>
<evidence type="ECO:0000256" key="5">
    <source>
        <dbReference type="ARBA" id="ARBA00023054"/>
    </source>
</evidence>
<reference evidence="10 11" key="1">
    <citation type="submission" date="2017-10" db="EMBL/GenBank/DDBJ databases">
        <title>A new Pekin duck reference genome.</title>
        <authorList>
            <person name="Hou Z.-C."/>
            <person name="Zhou Z.-K."/>
            <person name="Zhu F."/>
            <person name="Hou S.-S."/>
        </authorList>
    </citation>
    <scope>NUCLEOTIDE SEQUENCE [LARGE SCALE GENOMIC DNA]</scope>
</reference>
<keyword evidence="3" id="KW-0963">Cytoplasm</keyword>
<dbReference type="PANTHER" id="PTHR31363">
    <property type="entry name" value="TRAF3-INTERACTING PROTEIN 1"/>
    <property type="match status" value="1"/>
</dbReference>
<protein>
    <recommendedName>
        <fullName evidence="9">TRAF3-interacting protein 1 N-terminal domain-containing protein</fullName>
    </recommendedName>
</protein>
<keyword evidence="5" id="KW-0175">Coiled coil</keyword>
<organism evidence="10 11">
    <name type="scientific">Anas platyrhynchos platyrhynchos</name>
    <name type="common">Northern mallard</name>
    <dbReference type="NCBI Taxonomy" id="8840"/>
    <lineage>
        <taxon>Eukaryota</taxon>
        <taxon>Metazoa</taxon>
        <taxon>Chordata</taxon>
        <taxon>Craniata</taxon>
        <taxon>Vertebrata</taxon>
        <taxon>Euteleostomi</taxon>
        <taxon>Archelosauria</taxon>
        <taxon>Archosauria</taxon>
        <taxon>Dinosauria</taxon>
        <taxon>Saurischia</taxon>
        <taxon>Theropoda</taxon>
        <taxon>Coelurosauria</taxon>
        <taxon>Aves</taxon>
        <taxon>Neognathae</taxon>
        <taxon>Galloanserae</taxon>
        <taxon>Anseriformes</taxon>
        <taxon>Anatidae</taxon>
        <taxon>Anatinae</taxon>
        <taxon>Anas</taxon>
    </lineage>
</organism>
<dbReference type="InterPro" id="IPR042576">
    <property type="entry name" value="TRAF3IP1_N_sf"/>
</dbReference>
<name>A0A493SYG5_ANAPP</name>
<dbReference type="GO" id="GO:0005930">
    <property type="term" value="C:axoneme"/>
    <property type="evidence" value="ECO:0007669"/>
    <property type="project" value="UniProtKB-SubCell"/>
</dbReference>
<dbReference type="GO" id="GO:0070507">
    <property type="term" value="P:regulation of microtubule cytoskeleton organization"/>
    <property type="evidence" value="ECO:0007669"/>
    <property type="project" value="TreeGrafter"/>
</dbReference>
<reference evidence="10" key="3">
    <citation type="submission" date="2025-09" db="UniProtKB">
        <authorList>
            <consortium name="Ensembl"/>
        </authorList>
    </citation>
    <scope>IDENTIFICATION</scope>
</reference>
<evidence type="ECO:0000256" key="6">
    <source>
        <dbReference type="ARBA" id="ARBA00023212"/>
    </source>
</evidence>
<evidence type="ECO:0000256" key="2">
    <source>
        <dbReference type="ARBA" id="ARBA00004430"/>
    </source>
</evidence>
<dbReference type="GeneTree" id="ENSGT00940000178952"/>
<proteinExistence type="inferred from homology"/>
<evidence type="ECO:0000256" key="4">
    <source>
        <dbReference type="ARBA" id="ARBA00022794"/>
    </source>
</evidence>
<dbReference type="InterPro" id="IPR018799">
    <property type="entry name" value="TRAF3IP1"/>
</dbReference>
<evidence type="ECO:0000256" key="3">
    <source>
        <dbReference type="ARBA" id="ARBA00022490"/>
    </source>
</evidence>
<sequence length="46" mass="5595">MNEAVLRQTREALGRVIRRPPLTDRLLSRPPFRYLHDLIAEVRRRR</sequence>
<dbReference type="Gene3D" id="1.10.418.50">
    <property type="entry name" value="Microtubule-binding protein MIP-T3"/>
    <property type="match status" value="1"/>
</dbReference>
<keyword evidence="6" id="KW-0206">Cytoskeleton</keyword>
<keyword evidence="7" id="KW-0966">Cell projection</keyword>
<keyword evidence="11" id="KW-1185">Reference proteome</keyword>
<evidence type="ECO:0000256" key="8">
    <source>
        <dbReference type="ARBA" id="ARBA00043971"/>
    </source>
</evidence>
<evidence type="ECO:0000313" key="10">
    <source>
        <dbReference type="Ensembl" id="ENSAPLP00000018520.1"/>
    </source>
</evidence>
<evidence type="ECO:0000313" key="11">
    <source>
        <dbReference type="Proteomes" id="UP000016666"/>
    </source>
</evidence>
<accession>A0A493SYG5</accession>
<dbReference type="GO" id="GO:0042073">
    <property type="term" value="P:intraciliary transport"/>
    <property type="evidence" value="ECO:0007669"/>
    <property type="project" value="TreeGrafter"/>
</dbReference>
<dbReference type="InterPro" id="IPR040468">
    <property type="entry name" value="TRAF3IP1_N"/>
</dbReference>
<dbReference type="GO" id="GO:0036064">
    <property type="term" value="C:ciliary basal body"/>
    <property type="evidence" value="ECO:0007669"/>
    <property type="project" value="TreeGrafter"/>
</dbReference>
<keyword evidence="4" id="KW-0970">Cilium biogenesis/degradation</keyword>